<accession>A0ABT8LFL8</accession>
<protein>
    <submittedName>
        <fullName evidence="3">Iron-sulfur cluster assembly accessory protein</fullName>
    </submittedName>
</protein>
<dbReference type="Proteomes" id="UP001172083">
    <property type="component" value="Unassembled WGS sequence"/>
</dbReference>
<evidence type="ECO:0000313" key="4">
    <source>
        <dbReference type="Proteomes" id="UP001172083"/>
    </source>
</evidence>
<evidence type="ECO:0000259" key="2">
    <source>
        <dbReference type="Pfam" id="PF01521"/>
    </source>
</evidence>
<dbReference type="PANTHER" id="PTHR10072">
    <property type="entry name" value="IRON-SULFUR CLUSTER ASSEMBLY PROTEIN"/>
    <property type="match status" value="1"/>
</dbReference>
<feature type="domain" description="Core" evidence="2">
    <location>
        <begin position="4"/>
        <end position="94"/>
    </location>
</feature>
<organism evidence="3 4">
    <name type="scientific">Agaribacillus aureus</name>
    <dbReference type="NCBI Taxonomy" id="3051825"/>
    <lineage>
        <taxon>Bacteria</taxon>
        <taxon>Pseudomonadati</taxon>
        <taxon>Bacteroidota</taxon>
        <taxon>Cytophagia</taxon>
        <taxon>Cytophagales</taxon>
        <taxon>Splendidivirgaceae</taxon>
        <taxon>Agaribacillus</taxon>
    </lineage>
</organism>
<dbReference type="Gene3D" id="2.60.300.12">
    <property type="entry name" value="HesB-like domain"/>
    <property type="match status" value="1"/>
</dbReference>
<comment type="similarity">
    <text evidence="1">Belongs to the HesB/IscA family.</text>
</comment>
<dbReference type="InterPro" id="IPR000361">
    <property type="entry name" value="ATAP_core_dom"/>
</dbReference>
<dbReference type="EMBL" id="JAUJEB010000009">
    <property type="protein sequence ID" value="MDN5216584.1"/>
    <property type="molecule type" value="Genomic_DNA"/>
</dbReference>
<reference evidence="3" key="1">
    <citation type="submission" date="2023-06" db="EMBL/GenBank/DDBJ databases">
        <title>Genomic of Agaribacillus aureum.</title>
        <authorList>
            <person name="Wang G."/>
        </authorList>
    </citation>
    <scope>NUCLEOTIDE SEQUENCE</scope>
    <source>
        <strain evidence="3">BMA12</strain>
    </source>
</reference>
<dbReference type="NCBIfam" id="TIGR00049">
    <property type="entry name" value="iron-sulfur cluster assembly accessory protein"/>
    <property type="match status" value="1"/>
</dbReference>
<comment type="caution">
    <text evidence="3">The sequence shown here is derived from an EMBL/GenBank/DDBJ whole genome shotgun (WGS) entry which is preliminary data.</text>
</comment>
<keyword evidence="4" id="KW-1185">Reference proteome</keyword>
<evidence type="ECO:0000313" key="3">
    <source>
        <dbReference type="EMBL" id="MDN5216584.1"/>
    </source>
</evidence>
<dbReference type="RefSeq" id="WP_346761916.1">
    <property type="nucleotide sequence ID" value="NZ_JAUJEB010000009.1"/>
</dbReference>
<evidence type="ECO:0000256" key="1">
    <source>
        <dbReference type="ARBA" id="ARBA00006718"/>
    </source>
</evidence>
<dbReference type="Pfam" id="PF01521">
    <property type="entry name" value="Fe-S_biosyn"/>
    <property type="match status" value="1"/>
</dbReference>
<proteinExistence type="inferred from homology"/>
<dbReference type="InterPro" id="IPR035903">
    <property type="entry name" value="HesB-like_dom_sf"/>
</dbReference>
<dbReference type="InterPro" id="IPR050322">
    <property type="entry name" value="Fe-S_cluster_asmbl/transfer"/>
</dbReference>
<sequence length="101" mass="11304">MLPLTITSKALEEVKAIIKHKNIPKEYGLRIGIKGGGGCVGISYMLGFDKKKSTDDSYTIDGIDVYIEKKHVMYLVGLEMDYYSGADAQGFNFYKPENESR</sequence>
<gene>
    <name evidence="3" type="ORF">QQ020_31230</name>
</gene>
<dbReference type="InterPro" id="IPR016092">
    <property type="entry name" value="ATAP"/>
</dbReference>
<dbReference type="PANTHER" id="PTHR10072:SF41">
    <property type="entry name" value="IRON-SULFUR CLUSTER ASSEMBLY 1 HOMOLOG, MITOCHONDRIAL"/>
    <property type="match status" value="1"/>
</dbReference>
<name>A0ABT8LFL8_9BACT</name>
<dbReference type="SUPFAM" id="SSF89360">
    <property type="entry name" value="HesB-like domain"/>
    <property type="match status" value="1"/>
</dbReference>